<keyword evidence="2" id="KW-1185">Reference proteome</keyword>
<gene>
    <name evidence="1" type="primary">jg25104</name>
    <name evidence="1" type="ORF">PAEG_LOCUS22680</name>
</gene>
<dbReference type="EMBL" id="CAKXAJ010026083">
    <property type="protein sequence ID" value="CAH2254631.1"/>
    <property type="molecule type" value="Genomic_DNA"/>
</dbReference>
<dbReference type="Proteomes" id="UP000838756">
    <property type="component" value="Unassembled WGS sequence"/>
</dbReference>
<protein>
    <submittedName>
        <fullName evidence="1">Jg25104 protein</fullName>
    </submittedName>
</protein>
<organism evidence="1 2">
    <name type="scientific">Pararge aegeria aegeria</name>
    <dbReference type="NCBI Taxonomy" id="348720"/>
    <lineage>
        <taxon>Eukaryota</taxon>
        <taxon>Metazoa</taxon>
        <taxon>Ecdysozoa</taxon>
        <taxon>Arthropoda</taxon>
        <taxon>Hexapoda</taxon>
        <taxon>Insecta</taxon>
        <taxon>Pterygota</taxon>
        <taxon>Neoptera</taxon>
        <taxon>Endopterygota</taxon>
        <taxon>Lepidoptera</taxon>
        <taxon>Glossata</taxon>
        <taxon>Ditrysia</taxon>
        <taxon>Papilionoidea</taxon>
        <taxon>Nymphalidae</taxon>
        <taxon>Satyrinae</taxon>
        <taxon>Satyrini</taxon>
        <taxon>Parargina</taxon>
        <taxon>Pararge</taxon>
    </lineage>
</organism>
<comment type="caution">
    <text evidence="1">The sequence shown here is derived from an EMBL/GenBank/DDBJ whole genome shotgun (WGS) entry which is preliminary data.</text>
</comment>
<proteinExistence type="predicted"/>
<reference evidence="1" key="1">
    <citation type="submission" date="2022-03" db="EMBL/GenBank/DDBJ databases">
        <authorList>
            <person name="Lindestad O."/>
        </authorList>
    </citation>
    <scope>NUCLEOTIDE SEQUENCE</scope>
</reference>
<evidence type="ECO:0000313" key="1">
    <source>
        <dbReference type="EMBL" id="CAH2254631.1"/>
    </source>
</evidence>
<dbReference type="AlphaFoldDB" id="A0A8S4S7L2"/>
<name>A0A8S4S7L2_9NEOP</name>
<accession>A0A8S4S7L2</accession>
<sequence>MGADLWTQHAFENIMENPQAYSFLTMFSFTVAANDILNACSAHTRNLEKIEVLDRGGGGEVPNHLAGIVSNH</sequence>
<evidence type="ECO:0000313" key="2">
    <source>
        <dbReference type="Proteomes" id="UP000838756"/>
    </source>
</evidence>